<evidence type="ECO:0000313" key="2">
    <source>
        <dbReference type="EMBL" id="KAL0907965.1"/>
    </source>
</evidence>
<evidence type="ECO:0000256" key="1">
    <source>
        <dbReference type="SAM" id="SignalP"/>
    </source>
</evidence>
<gene>
    <name evidence="2" type="ORF">M5K25_022424</name>
</gene>
<proteinExistence type="predicted"/>
<dbReference type="AlphaFoldDB" id="A0ABD0U693"/>
<sequence length="130" mass="13398">MGRAALGLRMGLARRGRFLLLLVTRLGAEGLRSHGGGALYGARTCGGRRNREEAGGVGEVETGLSAAEGEGGDVVCPGGHLRGREGAEPYTGLLIGLADLANPSPRAAETNAFLFGKKTVCAGTYCLERK</sequence>
<protein>
    <submittedName>
        <fullName evidence="2">Uncharacterized protein</fullName>
    </submittedName>
</protein>
<evidence type="ECO:0000313" key="3">
    <source>
        <dbReference type="Proteomes" id="UP001552299"/>
    </source>
</evidence>
<feature type="chain" id="PRO_5044890812" evidence="1">
    <location>
        <begin position="31"/>
        <end position="130"/>
    </location>
</feature>
<dbReference type="Proteomes" id="UP001552299">
    <property type="component" value="Unassembled WGS sequence"/>
</dbReference>
<keyword evidence="3" id="KW-1185">Reference proteome</keyword>
<feature type="signal peptide" evidence="1">
    <location>
        <begin position="1"/>
        <end position="30"/>
    </location>
</feature>
<accession>A0ABD0U693</accession>
<organism evidence="2 3">
    <name type="scientific">Dendrobium thyrsiflorum</name>
    <name type="common">Pinecone-like raceme dendrobium</name>
    <name type="synonym">Orchid</name>
    <dbReference type="NCBI Taxonomy" id="117978"/>
    <lineage>
        <taxon>Eukaryota</taxon>
        <taxon>Viridiplantae</taxon>
        <taxon>Streptophyta</taxon>
        <taxon>Embryophyta</taxon>
        <taxon>Tracheophyta</taxon>
        <taxon>Spermatophyta</taxon>
        <taxon>Magnoliopsida</taxon>
        <taxon>Liliopsida</taxon>
        <taxon>Asparagales</taxon>
        <taxon>Orchidaceae</taxon>
        <taxon>Epidendroideae</taxon>
        <taxon>Malaxideae</taxon>
        <taxon>Dendrobiinae</taxon>
        <taxon>Dendrobium</taxon>
    </lineage>
</organism>
<reference evidence="2 3" key="1">
    <citation type="journal article" date="2024" name="Plant Biotechnol. J.">
        <title>Dendrobium thyrsiflorum genome and its molecular insights into genes involved in important horticultural traits.</title>
        <authorList>
            <person name="Chen B."/>
            <person name="Wang J.Y."/>
            <person name="Zheng P.J."/>
            <person name="Li K.L."/>
            <person name="Liang Y.M."/>
            <person name="Chen X.F."/>
            <person name="Zhang C."/>
            <person name="Zhao X."/>
            <person name="He X."/>
            <person name="Zhang G.Q."/>
            <person name="Liu Z.J."/>
            <person name="Xu Q."/>
        </authorList>
    </citation>
    <scope>NUCLEOTIDE SEQUENCE [LARGE SCALE GENOMIC DNA]</scope>
    <source>
        <strain evidence="2">GZMU011</strain>
    </source>
</reference>
<dbReference type="EMBL" id="JANQDX010000017">
    <property type="protein sequence ID" value="KAL0907965.1"/>
    <property type="molecule type" value="Genomic_DNA"/>
</dbReference>
<keyword evidence="1" id="KW-0732">Signal</keyword>
<comment type="caution">
    <text evidence="2">The sequence shown here is derived from an EMBL/GenBank/DDBJ whole genome shotgun (WGS) entry which is preliminary data.</text>
</comment>
<name>A0ABD0U693_DENTH</name>